<keyword evidence="2" id="KW-0808">Transferase</keyword>
<sequence length="176" mass="19768">MTSNTPNHPIPAVKYTFNVVPLSDALAEELSTWRYEPPFDFYNWSTWEVMQQLGIEFGDAYIRQQQYAAVTDGDGALIGFAQFFPLLGVTRIGLGLRPDLCGQGQGLGFFLVQAIVAEAIRRAPEDEIDLEVHVWNTHAIRTYERAGFVITDTYEKPTAAGDVTVHCMCYTRTEAR</sequence>
<dbReference type="SUPFAM" id="SSF55729">
    <property type="entry name" value="Acyl-CoA N-acyltransferases (Nat)"/>
    <property type="match status" value="1"/>
</dbReference>
<feature type="domain" description="N-acetyltransferase" evidence="1">
    <location>
        <begin position="25"/>
        <end position="170"/>
    </location>
</feature>
<reference evidence="2 3" key="1">
    <citation type="submission" date="2018-06" db="EMBL/GenBank/DDBJ databases">
        <title>Paenibacillus montanisoli sp. nov., isolated from mountain area soil.</title>
        <authorList>
            <person name="Wu M."/>
        </authorList>
    </citation>
    <scope>NUCLEOTIDE SEQUENCE [LARGE SCALE GENOMIC DNA]</scope>
    <source>
        <strain evidence="2 3">RA17</strain>
    </source>
</reference>
<dbReference type="RefSeq" id="WP_112885503.1">
    <property type="nucleotide sequence ID" value="NZ_QLUW01000007.1"/>
</dbReference>
<dbReference type="EMBL" id="QLUW01000007">
    <property type="protein sequence ID" value="RAP73362.1"/>
    <property type="molecule type" value="Genomic_DNA"/>
</dbReference>
<dbReference type="Gene3D" id="3.40.630.30">
    <property type="match status" value="1"/>
</dbReference>
<evidence type="ECO:0000313" key="3">
    <source>
        <dbReference type="Proteomes" id="UP000249260"/>
    </source>
</evidence>
<name>A0A328TUU8_9BACL</name>
<organism evidence="2 3">
    <name type="scientific">Paenibacillus montanisoli</name>
    <dbReference type="NCBI Taxonomy" id="2081970"/>
    <lineage>
        <taxon>Bacteria</taxon>
        <taxon>Bacillati</taxon>
        <taxon>Bacillota</taxon>
        <taxon>Bacilli</taxon>
        <taxon>Bacillales</taxon>
        <taxon>Paenibacillaceae</taxon>
        <taxon>Paenibacillus</taxon>
    </lineage>
</organism>
<dbReference type="Pfam" id="PF00583">
    <property type="entry name" value="Acetyltransf_1"/>
    <property type="match status" value="1"/>
</dbReference>
<accession>A0A328TUU8</accession>
<dbReference type="AlphaFoldDB" id="A0A328TUU8"/>
<protein>
    <submittedName>
        <fullName evidence="2">GNAT family N-acetyltransferase</fullName>
    </submittedName>
</protein>
<evidence type="ECO:0000313" key="2">
    <source>
        <dbReference type="EMBL" id="RAP73362.1"/>
    </source>
</evidence>
<evidence type="ECO:0000259" key="1">
    <source>
        <dbReference type="PROSITE" id="PS51186"/>
    </source>
</evidence>
<dbReference type="OrthoDB" id="423921at2"/>
<dbReference type="Proteomes" id="UP000249260">
    <property type="component" value="Unassembled WGS sequence"/>
</dbReference>
<dbReference type="InterPro" id="IPR000182">
    <property type="entry name" value="GNAT_dom"/>
</dbReference>
<dbReference type="PROSITE" id="PS51186">
    <property type="entry name" value="GNAT"/>
    <property type="match status" value="1"/>
</dbReference>
<keyword evidence="3" id="KW-1185">Reference proteome</keyword>
<dbReference type="InterPro" id="IPR016181">
    <property type="entry name" value="Acyl_CoA_acyltransferase"/>
</dbReference>
<dbReference type="GO" id="GO:0016747">
    <property type="term" value="F:acyltransferase activity, transferring groups other than amino-acyl groups"/>
    <property type="evidence" value="ECO:0007669"/>
    <property type="project" value="InterPro"/>
</dbReference>
<comment type="caution">
    <text evidence="2">The sequence shown here is derived from an EMBL/GenBank/DDBJ whole genome shotgun (WGS) entry which is preliminary data.</text>
</comment>
<gene>
    <name evidence="2" type="ORF">DL346_27000</name>
</gene>
<proteinExistence type="predicted"/>
<dbReference type="CDD" id="cd04301">
    <property type="entry name" value="NAT_SF"/>
    <property type="match status" value="1"/>
</dbReference>